<keyword evidence="8" id="KW-1185">Reference proteome</keyword>
<dbReference type="InterPro" id="IPR014892">
    <property type="entry name" value="RPA_C"/>
</dbReference>
<evidence type="ECO:0000256" key="4">
    <source>
        <dbReference type="ARBA" id="ARBA00023242"/>
    </source>
</evidence>
<evidence type="ECO:0000313" key="7">
    <source>
        <dbReference type="EMBL" id="GAV29068.1"/>
    </source>
</evidence>
<comment type="similarity">
    <text evidence="2">Belongs to the replication factor A protein 2 family.</text>
</comment>
<dbReference type="GO" id="GO:0035861">
    <property type="term" value="C:site of double-strand break"/>
    <property type="evidence" value="ECO:0007669"/>
    <property type="project" value="TreeGrafter"/>
</dbReference>
<dbReference type="Gene3D" id="1.10.10.10">
    <property type="entry name" value="Winged helix-like DNA-binding domain superfamily/Winged helix DNA-binding domain"/>
    <property type="match status" value="1"/>
</dbReference>
<dbReference type="GO" id="GO:0000781">
    <property type="term" value="C:chromosome, telomeric region"/>
    <property type="evidence" value="ECO:0007669"/>
    <property type="project" value="TreeGrafter"/>
</dbReference>
<dbReference type="GO" id="GO:0006260">
    <property type="term" value="P:DNA replication"/>
    <property type="evidence" value="ECO:0007669"/>
    <property type="project" value="TreeGrafter"/>
</dbReference>
<comment type="subcellular location">
    <subcellularLocation>
        <location evidence="1">Nucleus</location>
    </subcellularLocation>
</comment>
<dbReference type="GO" id="GO:0000724">
    <property type="term" value="P:double-strand break repair via homologous recombination"/>
    <property type="evidence" value="ECO:0007669"/>
    <property type="project" value="TreeGrafter"/>
</dbReference>
<evidence type="ECO:0000259" key="6">
    <source>
        <dbReference type="Pfam" id="PF08784"/>
    </source>
</evidence>
<gene>
    <name evidence="7" type="ORF">PMKS-002547</name>
</gene>
<sequence length="174" mass="19303">MSDSQNGNMDVGDDDNDNDNGQGFKQPQFSTNDYVEVVATIKEFNNKLQIQTQRLAKITNFNSVPYHLLSVAKHYFVTKNASAPNSANSNDPLSKPQDSLFVSDAGNGNAAKSLSDRLFDFIKQHSQTMSDGVPMQFMAHELDMSLDKVENGISELVEEGRIFSTTDDTQYLPL</sequence>
<evidence type="ECO:0000313" key="8">
    <source>
        <dbReference type="Proteomes" id="UP000186136"/>
    </source>
</evidence>
<dbReference type="GO" id="GO:0003697">
    <property type="term" value="F:single-stranded DNA binding"/>
    <property type="evidence" value="ECO:0007669"/>
    <property type="project" value="TreeGrafter"/>
</dbReference>
<reference evidence="7 8" key="1">
    <citation type="submission" date="2016-08" db="EMBL/GenBank/DDBJ databases">
        <title>Whole genome shotgun sequence of Pichia membranifaciens KS47-1.</title>
        <authorList>
            <person name="Konishi M."/>
            <person name="Ishida M."/>
            <person name="Arakawa T."/>
            <person name="Kato Y."/>
            <person name="Horiuchi J."/>
        </authorList>
    </citation>
    <scope>NUCLEOTIDE SEQUENCE [LARGE SCALE GENOMIC DNA]</scope>
    <source>
        <strain evidence="7 8">KS47-1</strain>
    </source>
</reference>
<dbReference type="InterPro" id="IPR036390">
    <property type="entry name" value="WH_DNA-bd_sf"/>
</dbReference>
<accession>A0A1Q2YHN6</accession>
<name>A0A1Q2YHN6_9ASCO</name>
<evidence type="ECO:0000256" key="5">
    <source>
        <dbReference type="SAM" id="MobiDB-lite"/>
    </source>
</evidence>
<dbReference type="InterPro" id="IPR040260">
    <property type="entry name" value="RFA2-like"/>
</dbReference>
<feature type="compositionally biased region" description="Low complexity" evidence="5">
    <location>
        <begin position="1"/>
        <end position="10"/>
    </location>
</feature>
<dbReference type="Proteomes" id="UP000186136">
    <property type="component" value="Unassembled WGS sequence"/>
</dbReference>
<comment type="caution">
    <text evidence="7">The sequence shown here is derived from an EMBL/GenBank/DDBJ whole genome shotgun (WGS) entry which is preliminary data.</text>
</comment>
<dbReference type="Gene3D" id="2.40.50.140">
    <property type="entry name" value="Nucleic acid-binding proteins"/>
    <property type="match status" value="1"/>
</dbReference>
<keyword evidence="3" id="KW-0238">DNA-binding</keyword>
<organism evidence="7 8">
    <name type="scientific">Pichia membranifaciens</name>
    <dbReference type="NCBI Taxonomy" id="4926"/>
    <lineage>
        <taxon>Eukaryota</taxon>
        <taxon>Fungi</taxon>
        <taxon>Dikarya</taxon>
        <taxon>Ascomycota</taxon>
        <taxon>Saccharomycotina</taxon>
        <taxon>Pichiomycetes</taxon>
        <taxon>Pichiales</taxon>
        <taxon>Pichiaceae</taxon>
        <taxon>Pichia</taxon>
    </lineage>
</organism>
<dbReference type="OrthoDB" id="25571at2759"/>
<feature type="region of interest" description="Disordered" evidence="5">
    <location>
        <begin position="1"/>
        <end position="29"/>
    </location>
</feature>
<feature type="domain" description="Replication protein A C-terminal" evidence="6">
    <location>
        <begin position="84"/>
        <end position="169"/>
    </location>
</feature>
<dbReference type="GO" id="GO:0006289">
    <property type="term" value="P:nucleotide-excision repair"/>
    <property type="evidence" value="ECO:0007669"/>
    <property type="project" value="TreeGrafter"/>
</dbReference>
<dbReference type="SUPFAM" id="SSF46785">
    <property type="entry name" value="Winged helix' DNA-binding domain"/>
    <property type="match status" value="1"/>
</dbReference>
<dbReference type="SUPFAM" id="SSF50249">
    <property type="entry name" value="Nucleic acid-binding proteins"/>
    <property type="match status" value="1"/>
</dbReference>
<dbReference type="EMBL" id="BDGI01000097">
    <property type="protein sequence ID" value="GAV29068.1"/>
    <property type="molecule type" value="Genomic_DNA"/>
</dbReference>
<evidence type="ECO:0000256" key="1">
    <source>
        <dbReference type="ARBA" id="ARBA00004123"/>
    </source>
</evidence>
<dbReference type="InterPro" id="IPR012340">
    <property type="entry name" value="NA-bd_OB-fold"/>
</dbReference>
<protein>
    <recommendedName>
        <fullName evidence="6">Replication protein A C-terminal domain-containing protein</fullName>
    </recommendedName>
</protein>
<dbReference type="Pfam" id="PF08784">
    <property type="entry name" value="RPA_C"/>
    <property type="match status" value="1"/>
</dbReference>
<dbReference type="InterPro" id="IPR036388">
    <property type="entry name" value="WH-like_DNA-bd_sf"/>
</dbReference>
<dbReference type="AlphaFoldDB" id="A0A1Q2YHN6"/>
<keyword evidence="4" id="KW-0539">Nucleus</keyword>
<evidence type="ECO:0000256" key="3">
    <source>
        <dbReference type="ARBA" id="ARBA00023125"/>
    </source>
</evidence>
<dbReference type="GO" id="GO:0005662">
    <property type="term" value="C:DNA replication factor A complex"/>
    <property type="evidence" value="ECO:0007669"/>
    <property type="project" value="TreeGrafter"/>
</dbReference>
<proteinExistence type="inferred from homology"/>
<evidence type="ECO:0000256" key="2">
    <source>
        <dbReference type="ARBA" id="ARBA00007815"/>
    </source>
</evidence>
<dbReference type="PANTHER" id="PTHR13989">
    <property type="entry name" value="REPLICATION PROTEIN A-RELATED"/>
    <property type="match status" value="1"/>
</dbReference>
<dbReference type="PANTHER" id="PTHR13989:SF16">
    <property type="entry name" value="REPLICATION PROTEIN A2"/>
    <property type="match status" value="1"/>
</dbReference>